<dbReference type="NCBIfam" id="TIGR02551">
    <property type="entry name" value="SpaO_YscQ"/>
    <property type="match status" value="1"/>
</dbReference>
<dbReference type="Pfam" id="PF01052">
    <property type="entry name" value="FliMN_C"/>
    <property type="match status" value="1"/>
</dbReference>
<proteinExistence type="predicted"/>
<organism evidence="2 3">
    <name type="scientific">Paraburkholderia phenazinium</name>
    <dbReference type="NCBI Taxonomy" id="60549"/>
    <lineage>
        <taxon>Bacteria</taxon>
        <taxon>Pseudomonadati</taxon>
        <taxon>Pseudomonadota</taxon>
        <taxon>Betaproteobacteria</taxon>
        <taxon>Burkholderiales</taxon>
        <taxon>Burkholderiaceae</taxon>
        <taxon>Paraburkholderia</taxon>
    </lineage>
</organism>
<dbReference type="Proteomes" id="UP000199706">
    <property type="component" value="Unassembled WGS sequence"/>
</dbReference>
<name>A0A1G8KAP7_9BURK</name>
<feature type="domain" description="Flagellar motor switch protein FliN-like C-terminal" evidence="1">
    <location>
        <begin position="294"/>
        <end position="361"/>
    </location>
</feature>
<sequence>MVNDVTPSALDGRLPRYSPALAQLCRALGDARADHPGVGFDVKLAGLAPVRFERAITLQLECAHGPLTVVADADDYPALQTIALDTEPKRAAALANLWLAELLARFRTDAAGTPEVKSIALSVQADGPGSGASGLSELSGLAVRFALDGQDRTCVVVALPDVLAADYERVWIRRRPAIAPLTAGSLDDIAIPGVLRLRSRLCSPTLLGSLRRNDILLGWQPAAPFGAGRPLDHATLRFGAARGRQLCASVRIDAQAVTLETPVNYVNDAQSDDFSPHATASPEPDSEPLIDVGALDLPVHIEVLTVNLSLAQLNSLQSGYVLELPLPLMDAPARLVAYGQTLAIGKLVAVGDNLGVQIHRMAASDERQS</sequence>
<dbReference type="EMBL" id="FNCJ01000022">
    <property type="protein sequence ID" value="SDI39920.1"/>
    <property type="molecule type" value="Genomic_DNA"/>
</dbReference>
<dbReference type="SUPFAM" id="SSF101801">
    <property type="entry name" value="Surface presentation of antigens (SPOA)"/>
    <property type="match status" value="1"/>
</dbReference>
<dbReference type="Gene3D" id="2.30.330.10">
    <property type="entry name" value="SpoA-like"/>
    <property type="match status" value="1"/>
</dbReference>
<protein>
    <submittedName>
        <fullName evidence="2">Type III secretion protein Q</fullName>
    </submittedName>
</protein>
<dbReference type="AlphaFoldDB" id="A0A1G8KAP7"/>
<evidence type="ECO:0000313" key="2">
    <source>
        <dbReference type="EMBL" id="SDI39920.1"/>
    </source>
</evidence>
<dbReference type="InterPro" id="IPR001543">
    <property type="entry name" value="FliN-like_C"/>
</dbReference>
<dbReference type="InterPro" id="IPR013385">
    <property type="entry name" value="T3SS_SpaO/YscQ/SpaO"/>
</dbReference>
<dbReference type="GO" id="GO:0030254">
    <property type="term" value="P:protein secretion by the type III secretion system"/>
    <property type="evidence" value="ECO:0007669"/>
    <property type="project" value="InterPro"/>
</dbReference>
<dbReference type="RefSeq" id="WP_175772382.1">
    <property type="nucleotide sequence ID" value="NZ_CADERL010000008.1"/>
</dbReference>
<dbReference type="InterPro" id="IPR036429">
    <property type="entry name" value="SpoA-like_sf"/>
</dbReference>
<evidence type="ECO:0000259" key="1">
    <source>
        <dbReference type="Pfam" id="PF01052"/>
    </source>
</evidence>
<accession>A0A1G8KAP7</accession>
<gene>
    <name evidence="2" type="ORF">SAMN05216466_12232</name>
</gene>
<evidence type="ECO:0000313" key="3">
    <source>
        <dbReference type="Proteomes" id="UP000199706"/>
    </source>
</evidence>
<reference evidence="2 3" key="1">
    <citation type="submission" date="2016-10" db="EMBL/GenBank/DDBJ databases">
        <authorList>
            <person name="de Groot N.N."/>
        </authorList>
    </citation>
    <scope>NUCLEOTIDE SEQUENCE [LARGE SCALE GENOMIC DNA]</scope>
    <source>
        <strain evidence="2 3">LMG 2247</strain>
    </source>
</reference>